<dbReference type="InterPro" id="IPR009057">
    <property type="entry name" value="Homeodomain-like_sf"/>
</dbReference>
<evidence type="ECO:0000256" key="2">
    <source>
        <dbReference type="ARBA" id="ARBA00023015"/>
    </source>
</evidence>
<protein>
    <submittedName>
        <fullName evidence="7">AraC family transcriptional regulator</fullName>
    </submittedName>
</protein>
<dbReference type="PROSITE" id="PS01124">
    <property type="entry name" value="HTH_ARAC_FAMILY_2"/>
    <property type="match status" value="1"/>
</dbReference>
<keyword evidence="1" id="KW-0963">Cytoplasm</keyword>
<dbReference type="InterPro" id="IPR037923">
    <property type="entry name" value="HTH-like"/>
</dbReference>
<keyword evidence="4" id="KW-0010">Activator</keyword>
<dbReference type="Pfam" id="PF12833">
    <property type="entry name" value="HTH_18"/>
    <property type="match status" value="1"/>
</dbReference>
<organism evidence="7 8">
    <name type="scientific">Lacrimispora xylanolytica</name>
    <dbReference type="NCBI Taxonomy" id="29375"/>
    <lineage>
        <taxon>Bacteria</taxon>
        <taxon>Bacillati</taxon>
        <taxon>Bacillota</taxon>
        <taxon>Clostridia</taxon>
        <taxon>Lachnospirales</taxon>
        <taxon>Lachnospiraceae</taxon>
        <taxon>Lacrimispora</taxon>
    </lineage>
</organism>
<dbReference type="PANTHER" id="PTHR46796">
    <property type="entry name" value="HTH-TYPE TRANSCRIPTIONAL ACTIVATOR RHAS-RELATED"/>
    <property type="match status" value="1"/>
</dbReference>
<keyword evidence="2" id="KW-0805">Transcription regulation</keyword>
<keyword evidence="3" id="KW-0238">DNA-binding</keyword>
<evidence type="ECO:0000256" key="3">
    <source>
        <dbReference type="ARBA" id="ARBA00023125"/>
    </source>
</evidence>
<dbReference type="SUPFAM" id="SSF46689">
    <property type="entry name" value="Homeodomain-like"/>
    <property type="match status" value="2"/>
</dbReference>
<dbReference type="PROSITE" id="PS00041">
    <property type="entry name" value="HTH_ARAC_FAMILY_1"/>
    <property type="match status" value="1"/>
</dbReference>
<dbReference type="Gene3D" id="1.10.10.60">
    <property type="entry name" value="Homeodomain-like"/>
    <property type="match status" value="2"/>
</dbReference>
<evidence type="ECO:0000313" key="7">
    <source>
        <dbReference type="EMBL" id="WAJ23011.1"/>
    </source>
</evidence>
<keyword evidence="8" id="KW-1185">Reference proteome</keyword>
<evidence type="ECO:0000256" key="1">
    <source>
        <dbReference type="ARBA" id="ARBA00022490"/>
    </source>
</evidence>
<name>A0ABY7A8Y6_9FIRM</name>
<evidence type="ECO:0000256" key="4">
    <source>
        <dbReference type="ARBA" id="ARBA00023159"/>
    </source>
</evidence>
<feature type="domain" description="HTH araC/xylS-type" evidence="6">
    <location>
        <begin position="193"/>
        <end position="291"/>
    </location>
</feature>
<proteinExistence type="predicted"/>
<dbReference type="PANTHER" id="PTHR46796:SF13">
    <property type="entry name" value="HTH-TYPE TRANSCRIPTIONAL ACTIVATOR RHAS"/>
    <property type="match status" value="1"/>
</dbReference>
<dbReference type="Proteomes" id="UP001163115">
    <property type="component" value="Chromosome"/>
</dbReference>
<dbReference type="SMART" id="SM00342">
    <property type="entry name" value="HTH_ARAC"/>
    <property type="match status" value="1"/>
</dbReference>
<reference evidence="7" key="1">
    <citation type="submission" date="2022-11" db="EMBL/GenBank/DDBJ databases">
        <title>Lacrimispora xylanolytica sy1, complete genome.</title>
        <authorList>
            <person name="Choi S."/>
        </authorList>
    </citation>
    <scope>NUCLEOTIDE SEQUENCE</scope>
    <source>
        <strain evidence="7">Sy1</strain>
    </source>
</reference>
<evidence type="ECO:0000313" key="8">
    <source>
        <dbReference type="Proteomes" id="UP001163115"/>
    </source>
</evidence>
<dbReference type="InterPro" id="IPR018062">
    <property type="entry name" value="HTH_AraC-typ_CS"/>
</dbReference>
<gene>
    <name evidence="7" type="ORF">OW255_15770</name>
</gene>
<dbReference type="InterPro" id="IPR018060">
    <property type="entry name" value="HTH_AraC"/>
</dbReference>
<accession>A0ABY7A8Y6</accession>
<evidence type="ECO:0000256" key="5">
    <source>
        <dbReference type="ARBA" id="ARBA00023163"/>
    </source>
</evidence>
<keyword evidence="5" id="KW-0804">Transcription</keyword>
<dbReference type="RefSeq" id="WP_268114617.1">
    <property type="nucleotide sequence ID" value="NZ_CP113524.1"/>
</dbReference>
<evidence type="ECO:0000259" key="6">
    <source>
        <dbReference type="PROSITE" id="PS01124"/>
    </source>
</evidence>
<dbReference type="SUPFAM" id="SSF51215">
    <property type="entry name" value="Regulatory protein AraC"/>
    <property type="match status" value="1"/>
</dbReference>
<dbReference type="InterPro" id="IPR050204">
    <property type="entry name" value="AraC_XylS_family_regulators"/>
</dbReference>
<sequence>MPKHKKTVIEFRDYDLPTHFPVLLLTGEHWRISDVPSGRLHIHNCLEIGICETDSGIMIFEDTSYPFQAGDITAVSCDIPHTTCSAFGTSSKWSYLFVDMGELLHPFFSGADLHNMELFSVSEHHLSLIMGKREYPVIHSLVTEIIEELKRKEPGFELAVRGLFLALASNLMRISALHHQKKDQPPENALVIAPALEFIRYHYMEDFPMEHLAALCGLSPTHFRRLFSSITGTRPLEHLNTTRIRKASDLLRMTEESVLSISERVGFHSISSFNRHFLSVTGKSPRDWRKQMSILKDQSLYKYNGWMYAEILKKSDS</sequence>
<dbReference type="EMBL" id="CP113524">
    <property type="protein sequence ID" value="WAJ23011.1"/>
    <property type="molecule type" value="Genomic_DNA"/>
</dbReference>